<protein>
    <submittedName>
        <fullName evidence="1">XRE family transcriptional regulator</fullName>
    </submittedName>
</protein>
<dbReference type="EMBL" id="RAWG01000229">
    <property type="protein sequence ID" value="RKH37646.1"/>
    <property type="molecule type" value="Genomic_DNA"/>
</dbReference>
<name>A0A3A8N061_9BACT</name>
<sequence>MPELLGSMFAWYRDLEDLSVQALAEQLGCTEATLHWMSLCRRPRSEAFAADVLQIAERFGVDPSGIFQVLRHIEVTEALITQSNSPVEPGARALQLAARDHEKKP</sequence>
<evidence type="ECO:0000313" key="2">
    <source>
        <dbReference type="Proteomes" id="UP000273405"/>
    </source>
</evidence>
<dbReference type="Proteomes" id="UP000273405">
    <property type="component" value="Unassembled WGS sequence"/>
</dbReference>
<gene>
    <name evidence="1" type="ORF">D7X12_28900</name>
</gene>
<keyword evidence="2" id="KW-1185">Reference proteome</keyword>
<comment type="caution">
    <text evidence="1">The sequence shown here is derived from an EMBL/GenBank/DDBJ whole genome shotgun (WGS) entry which is preliminary data.</text>
</comment>
<evidence type="ECO:0000313" key="1">
    <source>
        <dbReference type="EMBL" id="RKH37646.1"/>
    </source>
</evidence>
<accession>A0A3A8N061</accession>
<dbReference type="AlphaFoldDB" id="A0A3A8N061"/>
<organism evidence="1 2">
    <name type="scientific">Corallococcus sicarius</name>
    <dbReference type="NCBI Taxonomy" id="2316726"/>
    <lineage>
        <taxon>Bacteria</taxon>
        <taxon>Pseudomonadati</taxon>
        <taxon>Myxococcota</taxon>
        <taxon>Myxococcia</taxon>
        <taxon>Myxococcales</taxon>
        <taxon>Cystobacterineae</taxon>
        <taxon>Myxococcaceae</taxon>
        <taxon>Corallococcus</taxon>
    </lineage>
</organism>
<proteinExistence type="predicted"/>
<reference evidence="2" key="1">
    <citation type="submission" date="2018-09" db="EMBL/GenBank/DDBJ databases">
        <authorList>
            <person name="Livingstone P.G."/>
            <person name="Whitworth D.E."/>
        </authorList>
    </citation>
    <scope>NUCLEOTIDE SEQUENCE [LARGE SCALE GENOMIC DNA]</scope>
    <source>
        <strain evidence="2">CA040B</strain>
    </source>
</reference>